<dbReference type="GO" id="GO:0003700">
    <property type="term" value="F:DNA-binding transcription factor activity"/>
    <property type="evidence" value="ECO:0007669"/>
    <property type="project" value="InterPro"/>
</dbReference>
<dbReference type="InterPro" id="IPR036390">
    <property type="entry name" value="WH_DNA-bd_sf"/>
</dbReference>
<evidence type="ECO:0000256" key="8">
    <source>
        <dbReference type="SAM" id="MobiDB-lite"/>
    </source>
</evidence>
<keyword evidence="4" id="KW-0238">DNA-binding</keyword>
<feature type="region of interest" description="Disordered" evidence="8">
    <location>
        <begin position="1"/>
        <end position="112"/>
    </location>
</feature>
<dbReference type="SMART" id="SM00415">
    <property type="entry name" value="HSF"/>
    <property type="match status" value="1"/>
</dbReference>
<dbReference type="Pfam" id="PF00447">
    <property type="entry name" value="HSF_DNA-bind"/>
    <property type="match status" value="1"/>
</dbReference>
<feature type="region of interest" description="Disordered" evidence="8">
    <location>
        <begin position="1013"/>
        <end position="1148"/>
    </location>
</feature>
<evidence type="ECO:0000256" key="6">
    <source>
        <dbReference type="ARBA" id="ARBA00023242"/>
    </source>
</evidence>
<evidence type="ECO:0000259" key="9">
    <source>
        <dbReference type="SMART" id="SM00415"/>
    </source>
</evidence>
<dbReference type="SUPFAM" id="SSF46785">
    <property type="entry name" value="Winged helix' DNA-binding domain"/>
    <property type="match status" value="1"/>
</dbReference>
<dbReference type="VEuPathDB" id="FungiDB:AMAG_04835"/>
<dbReference type="GO" id="GO:0005634">
    <property type="term" value="C:nucleus"/>
    <property type="evidence" value="ECO:0007669"/>
    <property type="project" value="UniProtKB-SubCell"/>
</dbReference>
<evidence type="ECO:0000256" key="4">
    <source>
        <dbReference type="ARBA" id="ARBA00023125"/>
    </source>
</evidence>
<feature type="compositionally biased region" description="Polar residues" evidence="8">
    <location>
        <begin position="48"/>
        <end position="57"/>
    </location>
</feature>
<sequence>MLAPPRPGPQPARAPSAMPAPPPPAAPLATAPTPTTTRPTAPAIPVPSSATASNPLGLSSATVSALAAAAAARSRRPPPSRQPHYGPQTPRTNTPTGATGALAPATTIPAGGAPPLAGIAASPYSMAMPPYLASSAAARPYAGAFSNLPASDPSAIPTIMPDAAGAGTPAAGAAVPSVPPVADGTATTGLPASAMGAAGLGVSSMASLNMMNPTAAALAAMNPMMMAGMYPMYMPNPYLPASYYGAQLPPGLASYSPTSMDATAPTAPAIGGTMLGANGPATTAAANALTRTTASHAGDGGASGASASSAAAAARRARGPTGALAPVSANDASASSSARSSTVPPLMGLGDLDASAASTLANPTVFSSALHTIGAGDAATTGALPSTTPGLPATDGASAATAAAAAAVATAKSQAAQMLQRNTPQFLNKLYAMVSAPEHNDLIHWSESGTSFIVMNAEELAKRVLPRYYKHANFASFQRQLNMYHFAKIPSIINLTPADGAGGTKAPVPEEFSHEYFIRGQPDLLCMIRRKKNSARDGPTEDPSDPSFLQVELAQLRKHQITLSSEHKELQAHVEMLWRDLGATKDLMHNQQQTIDRILRFLATLYAWRKDADAQAAPAAGSAAGAGSAGEAASAVALTRASHLHHHHPAGSTPNARQPRLLQFASVADAEAAAAAAAAARDSWSMDPSFDPDVPGVANIVPLPDSPTTPAPLDVPVSPLPSRRTTPARSMSPASTVRRPPTVTVPKVQTPPRPKAGGAAARKQTKPASNVTMTASPSLSAAAAAGPIPTPTAFDFILPAVDDPAQTPAVPLPPPPAAAAAAKSRTPTSVSLSIPVTDPAPLDFAFDLAAEPRAARDTSTSAAATAAAAADAAVAAAVAALGPQGNAGSASRNIELDGLRSSTEQLSRLTTEASRISGEIQSLQDGLDRVSDKVAAAAARRGSATSLGDATPPPPTTATGTADVPPFPLGELDLAAFLLQSPPPPGVMSPPLQQTTMPVLPPQQVPVSAPLAPIGTTDEAPIPKRVGRNSNKRHATTGPRAMQETAAVNRDDPNDSDPSDDNRARGKRSRGATWHGATIPATHLEPLDDGHADDEDDMDDEEDDDGQVFDLNSLNLLPGYSPLSVPPSSNSSTVALARPSASPGPAVTDPVPPLPTPAELLAGLASPSGAGGTDNGIGLPDDVIRALFHEHFGGAGATPNSYGALMGLPASLGTPRLGAGLPPLPASTAGGPSSALASPTLSAFLQFDASDGEHTDAGAGAMAPSPRASPRW</sequence>
<feature type="compositionally biased region" description="Low complexity" evidence="8">
    <location>
        <begin position="59"/>
        <end position="72"/>
    </location>
</feature>
<reference evidence="10 11" key="1">
    <citation type="submission" date="2009-11" db="EMBL/GenBank/DDBJ databases">
        <title>Annotation of Allomyces macrogynus ATCC 38327.</title>
        <authorList>
            <consortium name="The Broad Institute Genome Sequencing Platform"/>
            <person name="Russ C."/>
            <person name="Cuomo C."/>
            <person name="Burger G."/>
            <person name="Gray M.W."/>
            <person name="Holland P.W.H."/>
            <person name="King N."/>
            <person name="Lang F.B.F."/>
            <person name="Roger A.J."/>
            <person name="Ruiz-Trillo I."/>
            <person name="Young S.K."/>
            <person name="Zeng Q."/>
            <person name="Gargeya S."/>
            <person name="Fitzgerald M."/>
            <person name="Haas B."/>
            <person name="Abouelleil A."/>
            <person name="Alvarado L."/>
            <person name="Arachchi H.M."/>
            <person name="Berlin A."/>
            <person name="Chapman S.B."/>
            <person name="Gearin G."/>
            <person name="Goldberg J."/>
            <person name="Griggs A."/>
            <person name="Gujja S."/>
            <person name="Hansen M."/>
            <person name="Heiman D."/>
            <person name="Howarth C."/>
            <person name="Larimer J."/>
            <person name="Lui A."/>
            <person name="MacDonald P.J.P."/>
            <person name="McCowen C."/>
            <person name="Montmayeur A."/>
            <person name="Murphy C."/>
            <person name="Neiman D."/>
            <person name="Pearson M."/>
            <person name="Priest M."/>
            <person name="Roberts A."/>
            <person name="Saif S."/>
            <person name="Shea T."/>
            <person name="Sisk P."/>
            <person name="Stolte C."/>
            <person name="Sykes S."/>
            <person name="Wortman J."/>
            <person name="Nusbaum C."/>
            <person name="Birren B."/>
        </authorList>
    </citation>
    <scope>NUCLEOTIDE SEQUENCE [LARGE SCALE GENOMIC DNA]</scope>
    <source>
        <strain evidence="10 11">ATCC 38327</strain>
    </source>
</reference>
<keyword evidence="6" id="KW-0539">Nucleus</keyword>
<feature type="region of interest" description="Disordered" evidence="8">
    <location>
        <begin position="705"/>
        <end position="774"/>
    </location>
</feature>
<dbReference type="Gene3D" id="1.10.10.10">
    <property type="entry name" value="Winged helix-like DNA-binding domain superfamily/Winged helix DNA-binding domain"/>
    <property type="match status" value="1"/>
</dbReference>
<feature type="compositionally biased region" description="Polar residues" evidence="8">
    <location>
        <begin position="723"/>
        <end position="735"/>
    </location>
</feature>
<comment type="similarity">
    <text evidence="2 7">Belongs to the HSF family.</text>
</comment>
<feature type="compositionally biased region" description="Acidic residues" evidence="8">
    <location>
        <begin position="1091"/>
        <end position="1107"/>
    </location>
</feature>
<evidence type="ECO:0000256" key="3">
    <source>
        <dbReference type="ARBA" id="ARBA00023015"/>
    </source>
</evidence>
<dbReference type="Proteomes" id="UP000054350">
    <property type="component" value="Unassembled WGS sequence"/>
</dbReference>
<evidence type="ECO:0000256" key="1">
    <source>
        <dbReference type="ARBA" id="ARBA00004123"/>
    </source>
</evidence>
<dbReference type="InterPro" id="IPR036388">
    <property type="entry name" value="WH-like_DNA-bd_sf"/>
</dbReference>
<reference evidence="11" key="2">
    <citation type="submission" date="2009-11" db="EMBL/GenBank/DDBJ databases">
        <title>The Genome Sequence of Allomyces macrogynus strain ATCC 38327.</title>
        <authorList>
            <consortium name="The Broad Institute Genome Sequencing Platform"/>
            <person name="Russ C."/>
            <person name="Cuomo C."/>
            <person name="Shea T."/>
            <person name="Young S.K."/>
            <person name="Zeng Q."/>
            <person name="Koehrsen M."/>
            <person name="Haas B."/>
            <person name="Borodovsky M."/>
            <person name="Guigo R."/>
            <person name="Alvarado L."/>
            <person name="Berlin A."/>
            <person name="Borenstein D."/>
            <person name="Chen Z."/>
            <person name="Engels R."/>
            <person name="Freedman E."/>
            <person name="Gellesch M."/>
            <person name="Goldberg J."/>
            <person name="Griggs A."/>
            <person name="Gujja S."/>
            <person name="Heiman D."/>
            <person name="Hepburn T."/>
            <person name="Howarth C."/>
            <person name="Jen D."/>
            <person name="Larson L."/>
            <person name="Lewis B."/>
            <person name="Mehta T."/>
            <person name="Park D."/>
            <person name="Pearson M."/>
            <person name="Roberts A."/>
            <person name="Saif S."/>
            <person name="Shenoy N."/>
            <person name="Sisk P."/>
            <person name="Stolte C."/>
            <person name="Sykes S."/>
            <person name="Walk T."/>
            <person name="White J."/>
            <person name="Yandava C."/>
            <person name="Burger G."/>
            <person name="Gray M.W."/>
            <person name="Holland P.W.H."/>
            <person name="King N."/>
            <person name="Lang F.B.F."/>
            <person name="Roger A.J."/>
            <person name="Ruiz-Trillo I."/>
            <person name="Lander E."/>
            <person name="Nusbaum C."/>
        </authorList>
    </citation>
    <scope>NUCLEOTIDE SEQUENCE [LARGE SCALE GENOMIC DNA]</scope>
    <source>
        <strain evidence="11">ATCC 38327</strain>
    </source>
</reference>
<dbReference type="PANTHER" id="PTHR10015:SF427">
    <property type="entry name" value="HEAT SHOCK FACTOR PROTEIN"/>
    <property type="match status" value="1"/>
</dbReference>
<dbReference type="STRING" id="578462.A0A0L0S688"/>
<feature type="region of interest" description="Disordered" evidence="8">
    <location>
        <begin position="940"/>
        <end position="963"/>
    </location>
</feature>
<feature type="compositionally biased region" description="Pro residues" evidence="8">
    <location>
        <begin position="1"/>
        <end position="26"/>
    </location>
</feature>
<evidence type="ECO:0000313" key="10">
    <source>
        <dbReference type="EMBL" id="KNE58007.1"/>
    </source>
</evidence>
<dbReference type="InterPro" id="IPR000232">
    <property type="entry name" value="HSF_DNA-bd"/>
</dbReference>
<evidence type="ECO:0000256" key="2">
    <source>
        <dbReference type="ARBA" id="ARBA00006403"/>
    </source>
</evidence>
<comment type="subcellular location">
    <subcellularLocation>
        <location evidence="1">Nucleus</location>
    </subcellularLocation>
</comment>
<dbReference type="PRINTS" id="PR00056">
    <property type="entry name" value="HSFDOMAIN"/>
</dbReference>
<dbReference type="FunFam" id="1.10.10.10:FF:000027">
    <property type="entry name" value="Heat shock transcription factor 1"/>
    <property type="match status" value="1"/>
</dbReference>
<feature type="compositionally biased region" description="Basic residues" evidence="8">
    <location>
        <begin position="1025"/>
        <end position="1035"/>
    </location>
</feature>
<feature type="compositionally biased region" description="Low complexity" evidence="8">
    <location>
        <begin position="27"/>
        <end position="47"/>
    </location>
</feature>
<dbReference type="GO" id="GO:0043565">
    <property type="term" value="F:sequence-specific DNA binding"/>
    <property type="evidence" value="ECO:0007669"/>
    <property type="project" value="InterPro"/>
</dbReference>
<protein>
    <recommendedName>
        <fullName evidence="9">HSF-type DNA-binding domain-containing protein</fullName>
    </recommendedName>
</protein>
<dbReference type="eggNOG" id="KOG0627">
    <property type="taxonomic scope" value="Eukaryota"/>
</dbReference>
<dbReference type="OrthoDB" id="60033at2759"/>
<accession>A0A0L0S688</accession>
<dbReference type="AlphaFoldDB" id="A0A0L0S688"/>
<keyword evidence="11" id="KW-1185">Reference proteome</keyword>
<feature type="compositionally biased region" description="Low complexity" evidence="8">
    <location>
        <begin position="94"/>
        <end position="112"/>
    </location>
</feature>
<name>A0A0L0S688_ALLM3</name>
<organism evidence="10 11">
    <name type="scientific">Allomyces macrogynus (strain ATCC 38327)</name>
    <name type="common">Allomyces javanicus var. macrogynus</name>
    <dbReference type="NCBI Taxonomy" id="578462"/>
    <lineage>
        <taxon>Eukaryota</taxon>
        <taxon>Fungi</taxon>
        <taxon>Fungi incertae sedis</taxon>
        <taxon>Blastocladiomycota</taxon>
        <taxon>Blastocladiomycetes</taxon>
        <taxon>Blastocladiales</taxon>
        <taxon>Blastocladiaceae</taxon>
        <taxon>Allomyces</taxon>
    </lineage>
</organism>
<feature type="domain" description="HSF-type DNA-binding" evidence="9">
    <location>
        <begin position="422"/>
        <end position="531"/>
    </location>
</feature>
<feature type="compositionally biased region" description="Low complexity" evidence="8">
    <location>
        <begin position="1121"/>
        <end position="1132"/>
    </location>
</feature>
<feature type="region of interest" description="Disordered" evidence="8">
    <location>
        <begin position="1248"/>
        <end position="1272"/>
    </location>
</feature>
<dbReference type="EMBL" id="GG745332">
    <property type="protein sequence ID" value="KNE58007.1"/>
    <property type="molecule type" value="Genomic_DNA"/>
</dbReference>
<feature type="region of interest" description="Disordered" evidence="8">
    <location>
        <begin position="321"/>
        <end position="342"/>
    </location>
</feature>
<evidence type="ECO:0000256" key="5">
    <source>
        <dbReference type="ARBA" id="ARBA00023163"/>
    </source>
</evidence>
<evidence type="ECO:0000256" key="7">
    <source>
        <dbReference type="RuleBase" id="RU004020"/>
    </source>
</evidence>
<feature type="compositionally biased region" description="Low complexity" evidence="8">
    <location>
        <begin position="321"/>
        <end position="341"/>
    </location>
</feature>
<feature type="region of interest" description="Disordered" evidence="8">
    <location>
        <begin position="807"/>
        <end position="827"/>
    </location>
</feature>
<gene>
    <name evidence="10" type="ORF">AMAG_04835</name>
</gene>
<evidence type="ECO:0000313" key="11">
    <source>
        <dbReference type="Proteomes" id="UP000054350"/>
    </source>
</evidence>
<dbReference type="PANTHER" id="PTHR10015">
    <property type="entry name" value="HEAT SHOCK TRANSCRIPTION FACTOR"/>
    <property type="match status" value="1"/>
</dbReference>
<keyword evidence="3" id="KW-0805">Transcription regulation</keyword>
<keyword evidence="5" id="KW-0804">Transcription</keyword>
<proteinExistence type="inferred from homology"/>
<feature type="compositionally biased region" description="Low complexity" evidence="8">
    <location>
        <begin position="736"/>
        <end position="748"/>
    </location>
</feature>